<dbReference type="EC" id="3.4.22.-" evidence="9"/>
<dbReference type="RefSeq" id="WP_226750808.1">
    <property type="nucleotide sequence ID" value="NZ_JAEINI020000004.1"/>
</dbReference>
<keyword evidence="4 8" id="KW-0812">Transmembrane</keyword>
<evidence type="ECO:0000256" key="2">
    <source>
        <dbReference type="ARBA" id="ARBA00022475"/>
    </source>
</evidence>
<keyword evidence="5 9" id="KW-0378">Hydrolase</keyword>
<gene>
    <name evidence="9" type="primary">xrt</name>
    <name evidence="9" type="ORF">JAO78_007760</name>
</gene>
<feature type="transmembrane region" description="Helical" evidence="8">
    <location>
        <begin position="47"/>
        <end position="65"/>
    </location>
</feature>
<evidence type="ECO:0000256" key="3">
    <source>
        <dbReference type="ARBA" id="ARBA00022670"/>
    </source>
</evidence>
<evidence type="ECO:0000313" key="9">
    <source>
        <dbReference type="EMBL" id="MCB5226713.1"/>
    </source>
</evidence>
<keyword evidence="7 8" id="KW-0472">Membrane</keyword>
<comment type="subcellular location">
    <subcellularLocation>
        <location evidence="1">Cell membrane</location>
        <topology evidence="1">Multi-pass membrane protein</topology>
    </subcellularLocation>
</comment>
<protein>
    <submittedName>
        <fullName evidence="9">Exosortase</fullName>
        <ecNumber evidence="9">3.4.22.-</ecNumber>
    </submittedName>
</protein>
<dbReference type="NCBIfam" id="TIGR02602">
    <property type="entry name" value="8TM_EpsH"/>
    <property type="match status" value="1"/>
</dbReference>
<dbReference type="Proteomes" id="UP000633814">
    <property type="component" value="Unassembled WGS sequence"/>
</dbReference>
<dbReference type="Pfam" id="PF09721">
    <property type="entry name" value="Exosortase_EpsH"/>
    <property type="match status" value="1"/>
</dbReference>
<evidence type="ECO:0000313" key="10">
    <source>
        <dbReference type="Proteomes" id="UP000633814"/>
    </source>
</evidence>
<evidence type="ECO:0000256" key="1">
    <source>
        <dbReference type="ARBA" id="ARBA00004651"/>
    </source>
</evidence>
<feature type="transmembrane region" description="Helical" evidence="8">
    <location>
        <begin position="212"/>
        <end position="240"/>
    </location>
</feature>
<organism evidence="9 10">
    <name type="scientific">Alishewanella maricola</name>
    <dbReference type="NCBI Taxonomy" id="2795740"/>
    <lineage>
        <taxon>Bacteria</taxon>
        <taxon>Pseudomonadati</taxon>
        <taxon>Pseudomonadota</taxon>
        <taxon>Gammaproteobacteria</taxon>
        <taxon>Alteromonadales</taxon>
        <taxon>Alteromonadaceae</taxon>
        <taxon>Alishewanella</taxon>
    </lineage>
</organism>
<dbReference type="InterPro" id="IPR013426">
    <property type="entry name" value="EpsH-like"/>
</dbReference>
<evidence type="ECO:0000256" key="8">
    <source>
        <dbReference type="SAM" id="Phobius"/>
    </source>
</evidence>
<dbReference type="InterPro" id="IPR019127">
    <property type="entry name" value="Exosortase"/>
</dbReference>
<dbReference type="EMBL" id="JAEINI020000004">
    <property type="protein sequence ID" value="MCB5226713.1"/>
    <property type="molecule type" value="Genomic_DNA"/>
</dbReference>
<comment type="caution">
    <text evidence="9">The sequence shown here is derived from an EMBL/GenBank/DDBJ whole genome shotgun (WGS) entry which is preliminary data.</text>
</comment>
<evidence type="ECO:0000256" key="7">
    <source>
        <dbReference type="ARBA" id="ARBA00023136"/>
    </source>
</evidence>
<dbReference type="NCBIfam" id="TIGR04178">
    <property type="entry name" value="exo_archaeo"/>
    <property type="match status" value="1"/>
</dbReference>
<dbReference type="GO" id="GO:0016787">
    <property type="term" value="F:hydrolase activity"/>
    <property type="evidence" value="ECO:0007669"/>
    <property type="project" value="UniProtKB-KW"/>
</dbReference>
<keyword evidence="10" id="KW-1185">Reference proteome</keyword>
<feature type="transmembrane region" description="Helical" evidence="8">
    <location>
        <begin position="144"/>
        <end position="166"/>
    </location>
</feature>
<reference evidence="9 10" key="1">
    <citation type="submission" date="2021-10" db="EMBL/GenBank/DDBJ databases">
        <title>Alishewanella koreense sp. nov. isolated from seawater of southwestern coast in South Korea and the proposal for the reclassification of Rheinheimera perlucida and Rheinheimera tuosuensis as Arsukibacterium perlucida and Arsukibacterium tuosuensis.</title>
        <authorList>
            <person name="Kim K.H."/>
            <person name="Ruan W."/>
            <person name="Kim K.R."/>
            <person name="Baek J.H."/>
            <person name="Jeon C.O."/>
        </authorList>
    </citation>
    <scope>NUCLEOTIDE SEQUENCE [LARGE SCALE GENOMIC DNA]</scope>
    <source>
        <strain evidence="9 10">16-MA</strain>
    </source>
</reference>
<keyword evidence="3" id="KW-0645">Protease</keyword>
<accession>A0ABS8C2Z8</accession>
<proteinExistence type="predicted"/>
<feature type="transmembrane region" description="Helical" evidence="8">
    <location>
        <begin position="186"/>
        <end position="205"/>
    </location>
</feature>
<evidence type="ECO:0000256" key="4">
    <source>
        <dbReference type="ARBA" id="ARBA00022692"/>
    </source>
</evidence>
<feature type="transmembrane region" description="Helical" evidence="8">
    <location>
        <begin position="77"/>
        <end position="93"/>
    </location>
</feature>
<sequence length="471" mass="53567">MTNVDTSEKGAARYWPLLFIAAVYLVFLAANPAVIVDLRSFSFDDGTYSHAYLLPFVIAFFYWQAWQNQQLSPKTNLFFFALFILALLVYVWLQFAQQTVLSRAVWPMVIMLALLSYFRFTLAIIVPTALLWFITPIWGSINSILQDISVAAVSFIMRFTTIPTYVEGNMVHIPAGIFEIAGGCSGLRYFVVSLALSMIFSYLHLKRTRSVLLFFIIAILGSLITNWLRIVGLILIGHFTDMQSEIIADHNMFGWFLYIPFIMLLFYVGGFLDKTQSETINAKLETSSIKLPTSVTVLAILLVFSTTTLNLTSSGQLLYTIAAQPTEIPEQPLTLSNPSPVIVTIEQQTSRTYSENAEQIVYRHFMFSGTEASRNPNYYLNDVIPAGWKQVATEYSNLGQWRRLQDPYGREALVLYWYQLGDNRITSEGQYRVARLKQALALKRASDLHWYFTPCSSSNCTLDKERIKAIL</sequence>
<keyword evidence="6 8" id="KW-1133">Transmembrane helix</keyword>
<evidence type="ECO:0000256" key="5">
    <source>
        <dbReference type="ARBA" id="ARBA00022801"/>
    </source>
</evidence>
<evidence type="ECO:0000256" key="6">
    <source>
        <dbReference type="ARBA" id="ARBA00022989"/>
    </source>
</evidence>
<feature type="transmembrane region" description="Helical" evidence="8">
    <location>
        <begin position="252"/>
        <end position="272"/>
    </location>
</feature>
<feature type="transmembrane region" description="Helical" evidence="8">
    <location>
        <begin position="105"/>
        <end position="132"/>
    </location>
</feature>
<keyword evidence="2" id="KW-1003">Cell membrane</keyword>
<dbReference type="InterPro" id="IPR026392">
    <property type="entry name" value="Exo/Archaeosortase_dom"/>
</dbReference>
<name>A0ABS8C2Z8_9ALTE</name>
<feature type="transmembrane region" description="Helical" evidence="8">
    <location>
        <begin position="12"/>
        <end position="35"/>
    </location>
</feature>
<feature type="transmembrane region" description="Helical" evidence="8">
    <location>
        <begin position="293"/>
        <end position="311"/>
    </location>
</feature>